<accession>A0A250L393</accession>
<evidence type="ECO:0000313" key="1">
    <source>
        <dbReference type="EMBL" id="BBA37219.1"/>
    </source>
</evidence>
<dbReference type="EMBL" id="AP017928">
    <property type="protein sequence ID" value="BBA37219.1"/>
    <property type="molecule type" value="Genomic_DNA"/>
</dbReference>
<reference evidence="1 2" key="1">
    <citation type="submission" date="2016-12" db="EMBL/GenBank/DDBJ databases">
        <title>Genome sequencing of Methylocaldum marinum.</title>
        <authorList>
            <person name="Takeuchi M."/>
            <person name="Kamagata Y."/>
            <person name="Hiraoka S."/>
            <person name="Oshima K."/>
            <person name="Hattori M."/>
            <person name="Iwasaki W."/>
        </authorList>
    </citation>
    <scope>NUCLEOTIDE SEQUENCE [LARGE SCALE GENOMIC DNA]</scope>
    <source>
        <strain evidence="1 2">S8</strain>
    </source>
</reference>
<protein>
    <submittedName>
        <fullName evidence="1">Uncharacterized protein</fullName>
    </submittedName>
</protein>
<dbReference type="OrthoDB" id="9914750at2"/>
<name>A0A250L393_9GAMM</name>
<proteinExistence type="predicted"/>
<keyword evidence="2" id="KW-1185">Reference proteome</keyword>
<gene>
    <name evidence="1" type="ORF">sS8_5299</name>
</gene>
<dbReference type="RefSeq" id="WP_119632243.1">
    <property type="nucleotide sequence ID" value="NZ_AP017928.1"/>
</dbReference>
<sequence>MDIQNSAYVIAERVRQSGLVSVCGVASPRPWVTAGAEASGVSFDGRGAGEFAASDELKAVLERLDRSVQLKEGELQRPPQELASLSSRTVHALNAYLTYFDLPQSEAKSALSKMLDLDVYA</sequence>
<dbReference type="AlphaFoldDB" id="A0A250L393"/>
<dbReference type="Proteomes" id="UP000266313">
    <property type="component" value="Chromosome"/>
</dbReference>
<organism evidence="1 2">
    <name type="scientific">Methylocaldum marinum</name>
    <dbReference type="NCBI Taxonomy" id="1432792"/>
    <lineage>
        <taxon>Bacteria</taxon>
        <taxon>Pseudomonadati</taxon>
        <taxon>Pseudomonadota</taxon>
        <taxon>Gammaproteobacteria</taxon>
        <taxon>Methylococcales</taxon>
        <taxon>Methylococcaceae</taxon>
        <taxon>Methylocaldum</taxon>
    </lineage>
</organism>
<dbReference type="KEGG" id="mmai:sS8_5299"/>
<evidence type="ECO:0000313" key="2">
    <source>
        <dbReference type="Proteomes" id="UP000266313"/>
    </source>
</evidence>